<evidence type="ECO:0000313" key="7">
    <source>
        <dbReference type="EMBL" id="SCL20088.1"/>
    </source>
</evidence>
<dbReference type="OrthoDB" id="3190535at2"/>
<evidence type="ECO:0000256" key="2">
    <source>
        <dbReference type="ARBA" id="ARBA00023015"/>
    </source>
</evidence>
<dbReference type="EMBL" id="FMHW01000002">
    <property type="protein sequence ID" value="SCL20088.1"/>
    <property type="molecule type" value="Genomic_DNA"/>
</dbReference>
<dbReference type="PROSITE" id="PS50977">
    <property type="entry name" value="HTH_TETR_2"/>
    <property type="match status" value="1"/>
</dbReference>
<evidence type="ECO:0000256" key="1">
    <source>
        <dbReference type="ARBA" id="ARBA00022491"/>
    </source>
</evidence>
<evidence type="ECO:0000313" key="8">
    <source>
        <dbReference type="Proteomes" id="UP000198959"/>
    </source>
</evidence>
<name>A0A1C6RSF5_9ACTN</name>
<keyword evidence="3 5" id="KW-0238">DNA-binding</keyword>
<evidence type="ECO:0000256" key="5">
    <source>
        <dbReference type="PROSITE-ProRule" id="PRU00335"/>
    </source>
</evidence>
<keyword evidence="1" id="KW-0678">Repressor</keyword>
<dbReference type="AlphaFoldDB" id="A0A1C6RSF5"/>
<dbReference type="PRINTS" id="PR00455">
    <property type="entry name" value="HTHTETR"/>
</dbReference>
<dbReference type="InterPro" id="IPR041490">
    <property type="entry name" value="KstR2_TetR_C"/>
</dbReference>
<dbReference type="Gene3D" id="1.10.357.10">
    <property type="entry name" value="Tetracycline Repressor, domain 2"/>
    <property type="match status" value="1"/>
</dbReference>
<keyword evidence="8" id="KW-1185">Reference proteome</keyword>
<feature type="domain" description="HTH tetR-type" evidence="6">
    <location>
        <begin position="10"/>
        <end position="70"/>
    </location>
</feature>
<dbReference type="SUPFAM" id="SSF48498">
    <property type="entry name" value="Tetracyclin repressor-like, C-terminal domain"/>
    <property type="match status" value="1"/>
</dbReference>
<dbReference type="PANTHER" id="PTHR30055:SF175">
    <property type="entry name" value="HTH-TYPE TRANSCRIPTIONAL REPRESSOR KSTR2"/>
    <property type="match status" value="1"/>
</dbReference>
<proteinExistence type="predicted"/>
<dbReference type="RefSeq" id="WP_091639402.1">
    <property type="nucleotide sequence ID" value="NZ_FMHW01000002.1"/>
</dbReference>
<protein>
    <submittedName>
        <fullName evidence="7">DNA-binding transcriptional regulator, AcrR family</fullName>
    </submittedName>
</protein>
<dbReference type="PANTHER" id="PTHR30055">
    <property type="entry name" value="HTH-TYPE TRANSCRIPTIONAL REGULATOR RUTR"/>
    <property type="match status" value="1"/>
</dbReference>
<dbReference type="Pfam" id="PF17932">
    <property type="entry name" value="TetR_C_24"/>
    <property type="match status" value="1"/>
</dbReference>
<evidence type="ECO:0000256" key="3">
    <source>
        <dbReference type="ARBA" id="ARBA00023125"/>
    </source>
</evidence>
<dbReference type="InterPro" id="IPR001647">
    <property type="entry name" value="HTH_TetR"/>
</dbReference>
<evidence type="ECO:0000259" key="6">
    <source>
        <dbReference type="PROSITE" id="PS50977"/>
    </source>
</evidence>
<feature type="DNA-binding region" description="H-T-H motif" evidence="5">
    <location>
        <begin position="33"/>
        <end position="52"/>
    </location>
</feature>
<dbReference type="InterPro" id="IPR050109">
    <property type="entry name" value="HTH-type_TetR-like_transc_reg"/>
</dbReference>
<dbReference type="GO" id="GO:0003700">
    <property type="term" value="F:DNA-binding transcription factor activity"/>
    <property type="evidence" value="ECO:0007669"/>
    <property type="project" value="TreeGrafter"/>
</dbReference>
<dbReference type="InterPro" id="IPR009057">
    <property type="entry name" value="Homeodomain-like_sf"/>
</dbReference>
<dbReference type="Proteomes" id="UP000198959">
    <property type="component" value="Unassembled WGS sequence"/>
</dbReference>
<sequence>MSTQAGDGVPGRREEIFGVAAEIFWTKGYHATSMNDVADAMGMRKPSLYHHVKNKETLLYEMSVSSMHHIIDAALSAANPDPETHLREIIIRHVEALLMDRSRHATALVELRSLSPEQRQHVTSMRRSYDKLIDEAIGAVQTESGRWSGMPTHTVRLALLGMLNWTVFWFRPEGPETPEHIAREFCRIFMPGGSERSSP</sequence>
<gene>
    <name evidence="7" type="ORF">GA0074692_0781</name>
</gene>
<reference evidence="8" key="1">
    <citation type="submission" date="2016-06" db="EMBL/GenBank/DDBJ databases">
        <authorList>
            <person name="Varghese N."/>
            <person name="Submissions Spin"/>
        </authorList>
    </citation>
    <scope>NUCLEOTIDE SEQUENCE [LARGE SCALE GENOMIC DNA]</scope>
    <source>
        <strain evidence="8">DSM 43817</strain>
    </source>
</reference>
<dbReference type="GO" id="GO:0000976">
    <property type="term" value="F:transcription cis-regulatory region binding"/>
    <property type="evidence" value="ECO:0007669"/>
    <property type="project" value="TreeGrafter"/>
</dbReference>
<dbReference type="Gene3D" id="1.10.10.60">
    <property type="entry name" value="Homeodomain-like"/>
    <property type="match status" value="1"/>
</dbReference>
<dbReference type="SUPFAM" id="SSF46689">
    <property type="entry name" value="Homeodomain-like"/>
    <property type="match status" value="1"/>
</dbReference>
<evidence type="ECO:0000256" key="4">
    <source>
        <dbReference type="ARBA" id="ARBA00023163"/>
    </source>
</evidence>
<organism evidence="7 8">
    <name type="scientific">Micromonospora pallida</name>
    <dbReference type="NCBI Taxonomy" id="145854"/>
    <lineage>
        <taxon>Bacteria</taxon>
        <taxon>Bacillati</taxon>
        <taxon>Actinomycetota</taxon>
        <taxon>Actinomycetes</taxon>
        <taxon>Micromonosporales</taxon>
        <taxon>Micromonosporaceae</taxon>
        <taxon>Micromonospora</taxon>
    </lineage>
</organism>
<keyword evidence="2" id="KW-0805">Transcription regulation</keyword>
<dbReference type="InterPro" id="IPR036271">
    <property type="entry name" value="Tet_transcr_reg_TetR-rel_C_sf"/>
</dbReference>
<dbReference type="STRING" id="145854.GA0074692_0781"/>
<accession>A0A1C6RSF5</accession>
<keyword evidence="4" id="KW-0804">Transcription</keyword>
<dbReference type="Pfam" id="PF00440">
    <property type="entry name" value="TetR_N"/>
    <property type="match status" value="1"/>
</dbReference>